<feature type="chain" id="PRO_5002488100" description="3-keto-alpha-glucoside-1,2-lyase/3-keto-2-hydroxy-glucal hydratase domain-containing protein" evidence="1">
    <location>
        <begin position="23"/>
        <end position="458"/>
    </location>
</feature>
<dbReference type="Proteomes" id="UP000033047">
    <property type="component" value="Unassembled WGS sequence"/>
</dbReference>
<comment type="caution">
    <text evidence="3">The sequence shown here is derived from an EMBL/GenBank/DDBJ whole genome shotgun (WGS) entry which is preliminary data.</text>
</comment>
<dbReference type="HOGENOM" id="CLU_050017_0_0_10"/>
<sequence>MKTSLKLAALSLALLCSCQSNDGWQKLFNGKDLTGFKQLNGEAPYRVEDGCLVGTSVTGQPNSFMATEQEYGDFILEFEALCDPALNSGVQFRSESRPDYQNGRVHGYQCEMDPSDRAWSGGVYDEARRGWLVTLVDNKPGQAAYKKTDWNKFRIEAIGNNIRIWLNGVNTANLYDDETAKGFIAFQVHGIGKNTDLEGKEIKWRNIRIKTENLEAERMQGTLAPEVNRVPNYLTDAEKADGWNLLFDGQTTTGWRGAHKEAFPDHGWKVEDGQLIVLKSGGGESTNGGDIVTDKEYAAFELSLEFKITPGANSGIKYFVTEAEKPSGSAYGLEYQILDDKLHPDAKLYTTTPGSRTLASLYDMMPAGNKRFNGVGNWNQAVLKVFPNNHVEHWLNGFKTLEYDRGSDAFRELVKGSKYAAPSYNEAGRFGEAPQGHILLQDHGDEVAFRSIKIKELK</sequence>
<keyword evidence="1" id="KW-0732">Signal</keyword>
<dbReference type="AlphaFoldDB" id="A0A0F5ITS0"/>
<feature type="signal peptide" evidence="1">
    <location>
        <begin position="1"/>
        <end position="22"/>
    </location>
</feature>
<evidence type="ECO:0000313" key="4">
    <source>
        <dbReference type="Proteomes" id="UP000033047"/>
    </source>
</evidence>
<gene>
    <name evidence="3" type="ORF">HMPREF1535_04208</name>
</gene>
<dbReference type="RefSeq" id="WP_007656011.1">
    <property type="nucleotide sequence ID" value="NZ_KQ033913.1"/>
</dbReference>
<evidence type="ECO:0000256" key="1">
    <source>
        <dbReference type="SAM" id="SignalP"/>
    </source>
</evidence>
<reference evidence="3 4" key="1">
    <citation type="submission" date="2013-04" db="EMBL/GenBank/DDBJ databases">
        <title>The Genome Sequence of Parabacteroides goldsteinii DSM 19448.</title>
        <authorList>
            <consortium name="The Broad Institute Genomics Platform"/>
            <person name="Earl A."/>
            <person name="Ward D."/>
            <person name="Feldgarden M."/>
            <person name="Gevers D."/>
            <person name="Martens E."/>
            <person name="Sakamoto M."/>
            <person name="Benno Y."/>
            <person name="Song Y."/>
            <person name="Liu C."/>
            <person name="Lee J."/>
            <person name="Bolanos M."/>
            <person name="Vaisanen M.L."/>
            <person name="Finegold S.M."/>
            <person name="Walker B."/>
            <person name="Young S."/>
            <person name="Zeng Q."/>
            <person name="Gargeya S."/>
            <person name="Fitzgerald M."/>
            <person name="Haas B."/>
            <person name="Abouelleil A."/>
            <person name="Allen A.W."/>
            <person name="Alvarado L."/>
            <person name="Arachchi H.M."/>
            <person name="Berlin A.M."/>
            <person name="Chapman S.B."/>
            <person name="Gainer-Dewar J."/>
            <person name="Goldberg J."/>
            <person name="Griggs A."/>
            <person name="Gujja S."/>
            <person name="Hansen M."/>
            <person name="Howarth C."/>
            <person name="Imamovic A."/>
            <person name="Ireland A."/>
            <person name="Larimer J."/>
            <person name="McCowan C."/>
            <person name="Murphy C."/>
            <person name="Pearson M."/>
            <person name="Poon T.W."/>
            <person name="Priest M."/>
            <person name="Roberts A."/>
            <person name="Saif S."/>
            <person name="Shea T."/>
            <person name="Sisk P."/>
            <person name="Sykes S."/>
            <person name="Wortman J."/>
            <person name="Nusbaum C."/>
            <person name="Birren B."/>
        </authorList>
    </citation>
    <scope>NUCLEOTIDE SEQUENCE [LARGE SCALE GENOMIC DNA]</scope>
    <source>
        <strain evidence="3 4">DSM 19448</strain>
    </source>
</reference>
<name>A0A0F5ITS0_9BACT</name>
<organism evidence="3 4">
    <name type="scientific">Parabacteroides goldsteinii DSM 19448 = WAL 12034</name>
    <dbReference type="NCBI Taxonomy" id="927665"/>
    <lineage>
        <taxon>Bacteria</taxon>
        <taxon>Pseudomonadati</taxon>
        <taxon>Bacteroidota</taxon>
        <taxon>Bacteroidia</taxon>
        <taxon>Bacteroidales</taxon>
        <taxon>Tannerellaceae</taxon>
        <taxon>Parabacteroides</taxon>
    </lineage>
</organism>
<feature type="domain" description="3-keto-alpha-glucoside-1,2-lyase/3-keto-2-hydroxy-glucal hydratase" evidence="2">
    <location>
        <begin position="23"/>
        <end position="210"/>
    </location>
</feature>
<feature type="domain" description="3-keto-alpha-glucoside-1,2-lyase/3-keto-2-hydroxy-glucal hydratase" evidence="2">
    <location>
        <begin position="242"/>
        <end position="455"/>
    </location>
</feature>
<dbReference type="STRING" id="927665.HMPREF1535_04208"/>
<dbReference type="Pfam" id="PF06439">
    <property type="entry name" value="3keto-disac_hyd"/>
    <property type="match status" value="2"/>
</dbReference>
<accession>A0A0F5ITS0</accession>
<evidence type="ECO:0000259" key="2">
    <source>
        <dbReference type="Pfam" id="PF06439"/>
    </source>
</evidence>
<protein>
    <recommendedName>
        <fullName evidence="2">3-keto-alpha-glucoside-1,2-lyase/3-keto-2-hydroxy-glucal hydratase domain-containing protein</fullName>
    </recommendedName>
</protein>
<dbReference type="Gene3D" id="2.60.120.560">
    <property type="entry name" value="Exo-inulinase, domain 1"/>
    <property type="match status" value="2"/>
</dbReference>
<dbReference type="GO" id="GO:0016787">
    <property type="term" value="F:hydrolase activity"/>
    <property type="evidence" value="ECO:0007669"/>
    <property type="project" value="InterPro"/>
</dbReference>
<dbReference type="InterPro" id="IPR010496">
    <property type="entry name" value="AL/BT2_dom"/>
</dbReference>
<dbReference type="PATRIC" id="fig|927665.4.peg.4323"/>
<proteinExistence type="predicted"/>
<dbReference type="EMBL" id="AQHV01000021">
    <property type="protein sequence ID" value="KKB48979.1"/>
    <property type="molecule type" value="Genomic_DNA"/>
</dbReference>
<evidence type="ECO:0000313" key="3">
    <source>
        <dbReference type="EMBL" id="KKB48979.1"/>
    </source>
</evidence>
<dbReference type="PROSITE" id="PS51257">
    <property type="entry name" value="PROKAR_LIPOPROTEIN"/>
    <property type="match status" value="1"/>
</dbReference>